<evidence type="ECO:0000256" key="6">
    <source>
        <dbReference type="ARBA" id="ARBA00022692"/>
    </source>
</evidence>
<feature type="transmembrane region" description="Helical" evidence="9">
    <location>
        <begin position="60"/>
        <end position="80"/>
    </location>
</feature>
<dbReference type="GO" id="GO:0048472">
    <property type="term" value="F:threonine-phosphate decarboxylase activity"/>
    <property type="evidence" value="ECO:0007669"/>
    <property type="project" value="InterPro"/>
</dbReference>
<evidence type="ECO:0000256" key="2">
    <source>
        <dbReference type="ARBA" id="ARBA00004953"/>
    </source>
</evidence>
<dbReference type="OrthoDB" id="9811967at2"/>
<evidence type="ECO:0000313" key="10">
    <source>
        <dbReference type="EMBL" id="PNG27490.1"/>
    </source>
</evidence>
<evidence type="ECO:0000256" key="5">
    <source>
        <dbReference type="ARBA" id="ARBA00022573"/>
    </source>
</evidence>
<sequence>MNFPMFFALASVAAGIEGAIGYPRVLFAAIGHPVTWIGGLIAFADRWLNRDDLPFGQRRLLGAAALVLVLGVAGACAFFIEQFILHVGLPPFLSLILLALAASTLIAQKSLGQHVRAVALALEDSGLPGGRVAVGAIVGRNVDALDEAGVCRAAIESLAENFSDGVVAPIFWLALGGLPGGVAYKALNTADSMIGHLTPRHKAFGFAAAKLDDLANFLPARLSAVFIVIAAAVLPGADAAAAWRATRRDARGHPSPNAGWPEAAFAGALGLQLGGPRQYGDKLVTDGWMGTGSAEAAPEAIYCALALYRRACLVNLALVGLAALCLNWPG</sequence>
<keyword evidence="4 9" id="KW-1003">Cell membrane</keyword>
<dbReference type="InterPro" id="IPR004485">
    <property type="entry name" value="Cobalamin_biosynth_CobD/CbiB"/>
</dbReference>
<reference evidence="10 11" key="1">
    <citation type="submission" date="2017-10" db="EMBL/GenBank/DDBJ databases">
        <title>Genome announcement of Methylocella silvestris TVC from permafrost.</title>
        <authorList>
            <person name="Wang J."/>
            <person name="Geng K."/>
            <person name="Ul-Haque F."/>
            <person name="Crombie A.T."/>
            <person name="Street L.E."/>
            <person name="Wookey P.A."/>
            <person name="Murrell J.C."/>
            <person name="Pratscher J."/>
        </authorList>
    </citation>
    <scope>NUCLEOTIDE SEQUENCE [LARGE SCALE GENOMIC DNA]</scope>
    <source>
        <strain evidence="10 11">TVC</strain>
    </source>
</reference>
<evidence type="ECO:0000256" key="4">
    <source>
        <dbReference type="ARBA" id="ARBA00022475"/>
    </source>
</evidence>
<dbReference type="AlphaFoldDB" id="A0A2J7TL49"/>
<dbReference type="EMBL" id="PDZR01000001">
    <property type="protein sequence ID" value="PNG27490.1"/>
    <property type="molecule type" value="Genomic_DNA"/>
</dbReference>
<evidence type="ECO:0000256" key="8">
    <source>
        <dbReference type="ARBA" id="ARBA00023136"/>
    </source>
</evidence>
<gene>
    <name evidence="9 10" type="primary">cobD</name>
    <name evidence="10" type="ORF">CR492_00670</name>
</gene>
<dbReference type="Pfam" id="PF03186">
    <property type="entry name" value="CobD_Cbib"/>
    <property type="match status" value="1"/>
</dbReference>
<protein>
    <recommendedName>
        <fullName evidence="9">Cobalamin biosynthesis protein CobD</fullName>
    </recommendedName>
</protein>
<evidence type="ECO:0000256" key="3">
    <source>
        <dbReference type="ARBA" id="ARBA00006263"/>
    </source>
</evidence>
<accession>A0A2J7TL49</accession>
<dbReference type="UniPathway" id="UPA00148"/>
<dbReference type="Proteomes" id="UP000236286">
    <property type="component" value="Unassembled WGS sequence"/>
</dbReference>
<comment type="subcellular location">
    <subcellularLocation>
        <location evidence="1 9">Cell membrane</location>
        <topology evidence="1 9">Multi-pass membrane protein</topology>
    </subcellularLocation>
</comment>
<comment type="function">
    <text evidence="9">Converts cobyric acid to cobinamide by the addition of aminopropanol on the F carboxylic group.</text>
</comment>
<dbReference type="HAMAP" id="MF_00024">
    <property type="entry name" value="CobD_CbiB"/>
    <property type="match status" value="1"/>
</dbReference>
<dbReference type="GO" id="GO:0009236">
    <property type="term" value="P:cobalamin biosynthetic process"/>
    <property type="evidence" value="ECO:0007669"/>
    <property type="project" value="UniProtKB-UniRule"/>
</dbReference>
<comment type="caution">
    <text evidence="10">The sequence shown here is derived from an EMBL/GenBank/DDBJ whole genome shotgun (WGS) entry which is preliminary data.</text>
</comment>
<keyword evidence="5 9" id="KW-0169">Cobalamin biosynthesis</keyword>
<dbReference type="PANTHER" id="PTHR34308">
    <property type="entry name" value="COBALAMIN BIOSYNTHESIS PROTEIN CBIB"/>
    <property type="match status" value="1"/>
</dbReference>
<feature type="transmembrane region" description="Helical" evidence="9">
    <location>
        <begin position="166"/>
        <end position="187"/>
    </location>
</feature>
<dbReference type="PANTHER" id="PTHR34308:SF1">
    <property type="entry name" value="COBALAMIN BIOSYNTHESIS PROTEIN CBIB"/>
    <property type="match status" value="1"/>
</dbReference>
<keyword evidence="7 9" id="KW-1133">Transmembrane helix</keyword>
<evidence type="ECO:0000256" key="1">
    <source>
        <dbReference type="ARBA" id="ARBA00004651"/>
    </source>
</evidence>
<feature type="transmembrane region" description="Helical" evidence="9">
    <location>
        <begin position="86"/>
        <end position="107"/>
    </location>
</feature>
<organism evidence="10 11">
    <name type="scientific">Methylocella silvestris</name>
    <dbReference type="NCBI Taxonomy" id="199596"/>
    <lineage>
        <taxon>Bacteria</taxon>
        <taxon>Pseudomonadati</taxon>
        <taxon>Pseudomonadota</taxon>
        <taxon>Alphaproteobacteria</taxon>
        <taxon>Hyphomicrobiales</taxon>
        <taxon>Beijerinckiaceae</taxon>
        <taxon>Methylocella</taxon>
    </lineage>
</organism>
<dbReference type="NCBIfam" id="TIGR00380">
    <property type="entry name" value="cobal_cbiB"/>
    <property type="match status" value="1"/>
</dbReference>
<keyword evidence="6 9" id="KW-0812">Transmembrane</keyword>
<proteinExistence type="inferred from homology"/>
<feature type="transmembrane region" description="Helical" evidence="9">
    <location>
        <begin position="25"/>
        <end position="48"/>
    </location>
</feature>
<dbReference type="RefSeq" id="WP_102841796.1">
    <property type="nucleotide sequence ID" value="NZ_PDZR01000001.1"/>
</dbReference>
<name>A0A2J7TL49_METSI</name>
<evidence type="ECO:0000313" key="11">
    <source>
        <dbReference type="Proteomes" id="UP000236286"/>
    </source>
</evidence>
<dbReference type="GO" id="GO:0005886">
    <property type="term" value="C:plasma membrane"/>
    <property type="evidence" value="ECO:0007669"/>
    <property type="project" value="UniProtKB-SubCell"/>
</dbReference>
<comment type="similarity">
    <text evidence="3 9">Belongs to the CobD/CbiB family.</text>
</comment>
<keyword evidence="8 9" id="KW-0472">Membrane</keyword>
<feature type="transmembrane region" description="Helical" evidence="9">
    <location>
        <begin position="222"/>
        <end position="243"/>
    </location>
</feature>
<comment type="pathway">
    <text evidence="2 9">Cofactor biosynthesis; adenosylcobalamin biosynthesis.</text>
</comment>
<evidence type="ECO:0000256" key="7">
    <source>
        <dbReference type="ARBA" id="ARBA00022989"/>
    </source>
</evidence>
<dbReference type="GO" id="GO:0015420">
    <property type="term" value="F:ABC-type vitamin B12 transporter activity"/>
    <property type="evidence" value="ECO:0007669"/>
    <property type="project" value="UniProtKB-UniRule"/>
</dbReference>
<evidence type="ECO:0000256" key="9">
    <source>
        <dbReference type="HAMAP-Rule" id="MF_00024"/>
    </source>
</evidence>